<sequence>MYQLQTNEKTSTKRICPSGSNRPGAQKKKTSDVTRSTPRLILPKSPLTEQQQQNILQLPSQRQQQGVIQLSQPWQQQNILPQLQQEVTFQNISYGQYVPEINPQLCKLPPILPEIEEGCDESALLNPQPEKTNISKQSFAKKKGNDDQDQDLDEKSGGWEKNEIKILLDYLQENFSSWSKGNKTKFYNDIAKNILVNKEANAIKGKLSRLIKKYENVKKHNNQSGVERKDWYWYDQLDAIFGTRENITPSFLANKSRSVIEEETETKRESCKKQKGKNNIEVMSMAIVEMNQSREKIWEQKMMFEKEKLEKSHELEKERILAEKEKWEYEKEKAKAEREQAKMEFELRMKELELRYQKRD</sequence>
<name>A0A2I1HL80_9GLOM</name>
<protein>
    <submittedName>
        <fullName evidence="3">Uncharacterized protein</fullName>
    </submittedName>
</protein>
<dbReference type="VEuPathDB" id="FungiDB:RhiirFUN_016366"/>
<dbReference type="VEuPathDB" id="FungiDB:FUN_013052"/>
<organism evidence="3 4">
    <name type="scientific">Rhizophagus irregularis</name>
    <dbReference type="NCBI Taxonomy" id="588596"/>
    <lineage>
        <taxon>Eukaryota</taxon>
        <taxon>Fungi</taxon>
        <taxon>Fungi incertae sedis</taxon>
        <taxon>Mucoromycota</taxon>
        <taxon>Glomeromycotina</taxon>
        <taxon>Glomeromycetes</taxon>
        <taxon>Glomerales</taxon>
        <taxon>Glomeraceae</taxon>
        <taxon>Rhizophagus</taxon>
    </lineage>
</organism>
<gene>
    <name evidence="3" type="ORF">RhiirA4_516003</name>
</gene>
<evidence type="ECO:0000313" key="3">
    <source>
        <dbReference type="EMBL" id="PKY59644.1"/>
    </source>
</evidence>
<dbReference type="EMBL" id="LLXI01003680">
    <property type="protein sequence ID" value="PKY59644.1"/>
    <property type="molecule type" value="Genomic_DNA"/>
</dbReference>
<dbReference type="AlphaFoldDB" id="A0A2I1HL80"/>
<feature type="coiled-coil region" evidence="1">
    <location>
        <begin position="306"/>
        <end position="355"/>
    </location>
</feature>
<reference evidence="3 4" key="1">
    <citation type="submission" date="2015-10" db="EMBL/GenBank/DDBJ databases">
        <title>Genome analyses suggest a sexual origin of heterokaryosis in a supposedly ancient asexual fungus.</title>
        <authorList>
            <person name="Ropars J."/>
            <person name="Sedzielewska K."/>
            <person name="Noel J."/>
            <person name="Charron P."/>
            <person name="Farinelli L."/>
            <person name="Marton T."/>
            <person name="Kruger M."/>
            <person name="Pelin A."/>
            <person name="Brachmann A."/>
            <person name="Corradi N."/>
        </authorList>
    </citation>
    <scope>NUCLEOTIDE SEQUENCE [LARGE SCALE GENOMIC DNA]</scope>
    <source>
        <strain evidence="3 4">A4</strain>
    </source>
</reference>
<dbReference type="Proteomes" id="UP000234323">
    <property type="component" value="Unassembled WGS sequence"/>
</dbReference>
<feature type="compositionally biased region" description="Polar residues" evidence="2">
    <location>
        <begin position="129"/>
        <end position="138"/>
    </location>
</feature>
<evidence type="ECO:0000256" key="1">
    <source>
        <dbReference type="SAM" id="Coils"/>
    </source>
</evidence>
<evidence type="ECO:0000256" key="2">
    <source>
        <dbReference type="SAM" id="MobiDB-lite"/>
    </source>
</evidence>
<dbReference type="VEuPathDB" id="FungiDB:RhiirA1_510645"/>
<keyword evidence="4" id="KW-1185">Reference proteome</keyword>
<keyword evidence="1" id="KW-0175">Coiled coil</keyword>
<comment type="caution">
    <text evidence="3">The sequence shown here is derived from an EMBL/GenBank/DDBJ whole genome shotgun (WGS) entry which is preliminary data.</text>
</comment>
<feature type="region of interest" description="Disordered" evidence="2">
    <location>
        <begin position="125"/>
        <end position="156"/>
    </location>
</feature>
<proteinExistence type="predicted"/>
<evidence type="ECO:0000313" key="4">
    <source>
        <dbReference type="Proteomes" id="UP000234323"/>
    </source>
</evidence>
<accession>A0A2I1HL80</accession>
<feature type="region of interest" description="Disordered" evidence="2">
    <location>
        <begin position="1"/>
        <end position="39"/>
    </location>
</feature>